<evidence type="ECO:0000313" key="2">
    <source>
        <dbReference type="Proteomes" id="UP000563151"/>
    </source>
</evidence>
<keyword evidence="2" id="KW-1185">Reference proteome</keyword>
<dbReference type="Proteomes" id="UP000563151">
    <property type="component" value="Unassembled WGS sequence"/>
</dbReference>
<evidence type="ECO:0000313" key="1">
    <source>
        <dbReference type="EMBL" id="MBC2397244.1"/>
    </source>
</evidence>
<gene>
    <name evidence="1" type="ORF">HGG79_05545</name>
</gene>
<accession>A0A923EA69</accession>
<dbReference type="EMBL" id="JAAZWO010000005">
    <property type="protein sequence ID" value="MBC2397244.1"/>
    <property type="molecule type" value="Genomic_DNA"/>
</dbReference>
<name>A0A923EA69_CLOTT</name>
<dbReference type="AlphaFoldDB" id="A0A923EA69"/>
<sequence>MSKTDSYKETKEIDRNSELLSFYEQDPFATNGNVRFNACQLCKNVVLSTSLNDVSRLLRVVVRLVNCCPGKEITVGCIVTNRSGRILAYKSDTFIVSRDRVPSIETDNIILEDKNIDNCGCSGPCIDVRRAFRFILPVSDVCSPLDLNVKVIANYTSPCD</sequence>
<proteinExistence type="predicted"/>
<organism evidence="1 2">
    <name type="scientific">Clostridium tetanomorphum</name>
    <dbReference type="NCBI Taxonomy" id="1553"/>
    <lineage>
        <taxon>Bacteria</taxon>
        <taxon>Bacillati</taxon>
        <taxon>Bacillota</taxon>
        <taxon>Clostridia</taxon>
        <taxon>Eubacteriales</taxon>
        <taxon>Clostridiaceae</taxon>
        <taxon>Clostridium</taxon>
    </lineage>
</organism>
<reference evidence="1 2" key="1">
    <citation type="submission" date="2020-04" db="EMBL/GenBank/DDBJ databases">
        <title>Genomic insights into acetone-butanol-ethanol (ABE) fermentation by sequencing solventogenic clostridia strains.</title>
        <authorList>
            <person name="Brown S."/>
        </authorList>
    </citation>
    <scope>NUCLEOTIDE SEQUENCE [LARGE SCALE GENOMIC DNA]</scope>
    <source>
        <strain evidence="1 2">DJ011</strain>
    </source>
</reference>
<comment type="caution">
    <text evidence="1">The sequence shown here is derived from an EMBL/GenBank/DDBJ whole genome shotgun (WGS) entry which is preliminary data.</text>
</comment>
<protein>
    <submittedName>
        <fullName evidence="1">Uncharacterized protein</fullName>
    </submittedName>
</protein>
<dbReference type="RefSeq" id="WP_035144262.1">
    <property type="nucleotide sequence ID" value="NZ_JAAZWO010000005.1"/>
</dbReference>